<dbReference type="PANTHER" id="PTHR11085">
    <property type="entry name" value="NAD-DEPENDENT PROTEIN DEACYLASE SIRTUIN-5, MITOCHONDRIAL-RELATED"/>
    <property type="match status" value="1"/>
</dbReference>
<reference evidence="6" key="1">
    <citation type="submission" date="2017-08" db="EMBL/GenBank/DDBJ databases">
        <authorList>
            <person name="Imhoff J.F."/>
            <person name="Rahn T."/>
            <person name="Kuenzel S."/>
            <person name="Neulinger S.C."/>
        </authorList>
    </citation>
    <scope>NUCLEOTIDE SEQUENCE</scope>
    <source>
        <strain evidence="6">IM 151</strain>
    </source>
</reference>
<evidence type="ECO:0000313" key="6">
    <source>
        <dbReference type="EMBL" id="MBK1711882.1"/>
    </source>
</evidence>
<evidence type="ECO:0000256" key="4">
    <source>
        <dbReference type="PROSITE-ProRule" id="PRU00236"/>
    </source>
</evidence>
<keyword evidence="7" id="KW-1185">Reference proteome</keyword>
<organism evidence="6 7">
    <name type="scientific">Rubrivivax gelatinosus</name>
    <name type="common">Rhodocyclus gelatinosus</name>
    <name type="synonym">Rhodopseudomonas gelatinosa</name>
    <dbReference type="NCBI Taxonomy" id="28068"/>
    <lineage>
        <taxon>Bacteria</taxon>
        <taxon>Pseudomonadati</taxon>
        <taxon>Pseudomonadota</taxon>
        <taxon>Betaproteobacteria</taxon>
        <taxon>Burkholderiales</taxon>
        <taxon>Sphaerotilaceae</taxon>
        <taxon>Rubrivivax</taxon>
    </lineage>
</organism>
<dbReference type="RefSeq" id="WP_200377871.1">
    <property type="nucleotide sequence ID" value="NZ_NRRU01000008.1"/>
</dbReference>
<proteinExistence type="predicted"/>
<comment type="caution">
    <text evidence="4">Lacks conserved residue(s) required for the propagation of feature annotation.</text>
</comment>
<keyword evidence="3" id="KW-0520">NAD</keyword>
<sequence length="277" mass="29431">MDPRSLAHAAEILDQADAVVVAAGAGIGVDSGLPDFRGDTGFWNAYPALAAAGLRFAEIACPDSFATDPELAWGFYGHRLDLYRRTVPHAGFDILRRWTERAPAGGFVFTSNVDGQFQRAGLAAGRIAECHGSIHWLQCTRPCSDTLWPADELVVEIDAAACRWRAPLPRCPRCGAGARPNILMFGDGAWLPGRSAAQLDALAGWLRGVRRPVVVEIGAGTAVPSVRHFTHQVLHEHDGCLIRLNPRESRVPGALHVGLAAGALDGLLALDAALAAG</sequence>
<keyword evidence="2" id="KW-0808">Transferase</keyword>
<dbReference type="Proteomes" id="UP001041814">
    <property type="component" value="Unassembled WGS sequence"/>
</dbReference>
<feature type="domain" description="Deacetylase sirtuin-type" evidence="5">
    <location>
        <begin position="1"/>
        <end position="277"/>
    </location>
</feature>
<evidence type="ECO:0000259" key="5">
    <source>
        <dbReference type="PROSITE" id="PS50305"/>
    </source>
</evidence>
<dbReference type="EMBL" id="NRRU01000008">
    <property type="protein sequence ID" value="MBK1711882.1"/>
    <property type="molecule type" value="Genomic_DNA"/>
</dbReference>
<accession>A0ABS1DPI6</accession>
<dbReference type="Pfam" id="PF02146">
    <property type="entry name" value="SIR2"/>
    <property type="match status" value="1"/>
</dbReference>
<evidence type="ECO:0000256" key="3">
    <source>
        <dbReference type="ARBA" id="ARBA00023027"/>
    </source>
</evidence>
<dbReference type="InterPro" id="IPR050134">
    <property type="entry name" value="NAD-dep_sirtuin_deacylases"/>
</dbReference>
<evidence type="ECO:0000256" key="1">
    <source>
        <dbReference type="ARBA" id="ARBA00012928"/>
    </source>
</evidence>
<gene>
    <name evidence="6" type="ORF">CKO43_03690</name>
</gene>
<dbReference type="SUPFAM" id="SSF52467">
    <property type="entry name" value="DHS-like NAD/FAD-binding domain"/>
    <property type="match status" value="1"/>
</dbReference>
<dbReference type="InterPro" id="IPR026590">
    <property type="entry name" value="Ssirtuin_cat_dom"/>
</dbReference>
<dbReference type="PROSITE" id="PS50305">
    <property type="entry name" value="SIRTUIN"/>
    <property type="match status" value="1"/>
</dbReference>
<dbReference type="PANTHER" id="PTHR11085:SF4">
    <property type="entry name" value="NAD-DEPENDENT PROTEIN DEACYLASE"/>
    <property type="match status" value="1"/>
</dbReference>
<dbReference type="Gene3D" id="3.30.1600.10">
    <property type="entry name" value="SIR2/SIRT2 'Small Domain"/>
    <property type="match status" value="1"/>
</dbReference>
<protein>
    <recommendedName>
        <fullName evidence="1">protein acetyllysine N-acetyltransferase</fullName>
        <ecNumber evidence="1">2.3.1.286</ecNumber>
    </recommendedName>
</protein>
<dbReference type="EC" id="2.3.1.286" evidence="1"/>
<name>A0ABS1DPI6_RUBGE</name>
<comment type="caution">
    <text evidence="6">The sequence shown here is derived from an EMBL/GenBank/DDBJ whole genome shotgun (WGS) entry which is preliminary data.</text>
</comment>
<dbReference type="Gene3D" id="3.40.50.1220">
    <property type="entry name" value="TPP-binding domain"/>
    <property type="match status" value="1"/>
</dbReference>
<evidence type="ECO:0000256" key="2">
    <source>
        <dbReference type="ARBA" id="ARBA00022679"/>
    </source>
</evidence>
<evidence type="ECO:0000313" key="7">
    <source>
        <dbReference type="Proteomes" id="UP001041814"/>
    </source>
</evidence>
<dbReference type="InterPro" id="IPR029035">
    <property type="entry name" value="DHS-like_NAD/FAD-binding_dom"/>
</dbReference>
<reference evidence="6" key="2">
    <citation type="journal article" date="2020" name="Microorganisms">
        <title>Osmotic Adaptation and Compatible Solute Biosynthesis of Phototrophic Bacteria as Revealed from Genome Analyses.</title>
        <authorList>
            <person name="Imhoff J.F."/>
            <person name="Rahn T."/>
            <person name="Kunzel S."/>
            <person name="Keller A."/>
            <person name="Neulinger S.C."/>
        </authorList>
    </citation>
    <scope>NUCLEOTIDE SEQUENCE</scope>
    <source>
        <strain evidence="6">IM 151</strain>
    </source>
</reference>
<dbReference type="InterPro" id="IPR026591">
    <property type="entry name" value="Sirtuin_cat_small_dom_sf"/>
</dbReference>
<dbReference type="InterPro" id="IPR003000">
    <property type="entry name" value="Sirtuin"/>
</dbReference>